<dbReference type="KEGG" id="oxy:HCG48_05425"/>
<dbReference type="AlphaFoldDB" id="A0A6H1TV37"/>
<keyword evidence="6 10" id="KW-0460">Magnesium</keyword>
<feature type="binding site" evidence="10">
    <location>
        <position position="178"/>
    </location>
    <ligand>
        <name>substrate</name>
    </ligand>
</feature>
<dbReference type="Pfam" id="PF01725">
    <property type="entry name" value="Ham1p_like"/>
    <property type="match status" value="1"/>
</dbReference>
<comment type="catalytic activity">
    <reaction evidence="10">
        <text>ITP + H2O = IMP + diphosphate + H(+)</text>
        <dbReference type="Rhea" id="RHEA:29399"/>
        <dbReference type="ChEBI" id="CHEBI:15377"/>
        <dbReference type="ChEBI" id="CHEBI:15378"/>
        <dbReference type="ChEBI" id="CHEBI:33019"/>
        <dbReference type="ChEBI" id="CHEBI:58053"/>
        <dbReference type="ChEBI" id="CHEBI:61402"/>
        <dbReference type="EC" id="3.6.1.66"/>
    </reaction>
</comment>
<evidence type="ECO:0000256" key="10">
    <source>
        <dbReference type="HAMAP-Rule" id="MF_01405"/>
    </source>
</evidence>
<dbReference type="EC" id="3.6.1.66" evidence="10"/>
<comment type="function">
    <text evidence="10">Pyrophosphatase that catalyzes the hydrolysis of nucleoside triphosphates to their monophosphate derivatives, with a high preference for the non-canonical purine nucleotides XTP (xanthosine triphosphate), dITP (deoxyinosine triphosphate) and ITP. Seems to function as a house-cleaning enzyme that removes non-canonical purine nucleotides from the nucleotide pool, thus preventing their incorporation into DNA/RNA and avoiding chromosomal lesions.</text>
</comment>
<evidence type="ECO:0000256" key="4">
    <source>
        <dbReference type="ARBA" id="ARBA00022741"/>
    </source>
</evidence>
<sequence length="203" mass="22226">MNSPIEVNPSKIMVVATGNPGKLEEMQVYLADLGWELQLKPDSLEVEETGETFMENACLKASEVARATGQWAIADDSGLEVDALDGAPGIFSARYGATDAERIERLLFELGNELDREAQFVCAIAIARPDGAIALQTEGICPGRIIHRPRGNNGFGYDPIFYVPEQRLTFAEMSPEVKQRISHRGQAFAALIPQLARLEHSTP</sequence>
<comment type="subunit">
    <text evidence="2 10">Homodimer.</text>
</comment>
<dbReference type="InterPro" id="IPR002637">
    <property type="entry name" value="RdgB/HAM1"/>
</dbReference>
<dbReference type="GO" id="GO:0035870">
    <property type="term" value="F:dITP diphosphatase activity"/>
    <property type="evidence" value="ECO:0007669"/>
    <property type="project" value="UniProtKB-UniRule"/>
</dbReference>
<evidence type="ECO:0000256" key="9">
    <source>
        <dbReference type="ARBA" id="ARBA00052017"/>
    </source>
</evidence>
<evidence type="ECO:0000256" key="7">
    <source>
        <dbReference type="ARBA" id="ARBA00023080"/>
    </source>
</evidence>
<evidence type="ECO:0000256" key="2">
    <source>
        <dbReference type="ARBA" id="ARBA00011738"/>
    </source>
</evidence>
<dbReference type="GO" id="GO:0036222">
    <property type="term" value="F:XTP diphosphatase activity"/>
    <property type="evidence" value="ECO:0007669"/>
    <property type="project" value="UniProtKB-UniRule"/>
</dbReference>
<keyword evidence="3 10" id="KW-0479">Metal-binding</keyword>
<dbReference type="GO" id="GO:0017111">
    <property type="term" value="F:ribonucleoside triphosphate phosphatase activity"/>
    <property type="evidence" value="ECO:0007669"/>
    <property type="project" value="InterPro"/>
</dbReference>
<organism evidence="12 13">
    <name type="scientific">Oxynema aestuarii AP17</name>
    <dbReference type="NCBI Taxonomy" id="2064643"/>
    <lineage>
        <taxon>Bacteria</taxon>
        <taxon>Bacillati</taxon>
        <taxon>Cyanobacteriota</taxon>
        <taxon>Cyanophyceae</taxon>
        <taxon>Oscillatoriophycideae</taxon>
        <taxon>Oscillatoriales</taxon>
        <taxon>Oscillatoriaceae</taxon>
        <taxon>Oxynema</taxon>
        <taxon>Oxynema aestuarii</taxon>
    </lineage>
</organism>
<comment type="similarity">
    <text evidence="1 10 11">Belongs to the HAM1 NTPase family.</text>
</comment>
<evidence type="ECO:0000256" key="1">
    <source>
        <dbReference type="ARBA" id="ARBA00008023"/>
    </source>
</evidence>
<feature type="binding site" evidence="10">
    <location>
        <position position="76"/>
    </location>
    <ligand>
        <name>Mg(2+)</name>
        <dbReference type="ChEBI" id="CHEBI:18420"/>
    </ligand>
</feature>
<evidence type="ECO:0000256" key="8">
    <source>
        <dbReference type="ARBA" id="ARBA00051875"/>
    </source>
</evidence>
<dbReference type="GO" id="GO:0005829">
    <property type="term" value="C:cytosol"/>
    <property type="evidence" value="ECO:0007669"/>
    <property type="project" value="TreeGrafter"/>
</dbReference>
<comment type="cofactor">
    <cofactor evidence="10">
        <name>Mg(2+)</name>
        <dbReference type="ChEBI" id="CHEBI:18420"/>
    </cofactor>
    <text evidence="10">Binds 1 Mg(2+) ion per subunit.</text>
</comment>
<dbReference type="InterPro" id="IPR020922">
    <property type="entry name" value="dITP/XTP_pyrophosphatase"/>
</dbReference>
<feature type="binding site" evidence="10">
    <location>
        <begin position="17"/>
        <end position="22"/>
    </location>
    <ligand>
        <name>substrate</name>
    </ligand>
</feature>
<evidence type="ECO:0000256" key="11">
    <source>
        <dbReference type="RuleBase" id="RU003781"/>
    </source>
</evidence>
<dbReference type="PANTHER" id="PTHR11067">
    <property type="entry name" value="INOSINE TRIPHOSPHATE PYROPHOSPHATASE/HAM1 PROTEIN"/>
    <property type="match status" value="1"/>
</dbReference>
<proteinExistence type="inferred from homology"/>
<protein>
    <recommendedName>
        <fullName evidence="10">dITP/XTP pyrophosphatase</fullName>
        <ecNumber evidence="10">3.6.1.66</ecNumber>
    </recommendedName>
    <alternativeName>
        <fullName evidence="10">Non-canonical purine NTP pyrophosphatase</fullName>
    </alternativeName>
    <alternativeName>
        <fullName evidence="10">Non-standard purine NTP pyrophosphatase</fullName>
    </alternativeName>
    <alternativeName>
        <fullName evidence="10">Nucleoside-triphosphate diphosphatase</fullName>
    </alternativeName>
    <alternativeName>
        <fullName evidence="10">Nucleoside-triphosphate pyrophosphatase</fullName>
        <shortName evidence="10">NTPase</shortName>
    </alternativeName>
</protein>
<keyword evidence="5 10" id="KW-0378">Hydrolase</keyword>
<dbReference type="NCBIfam" id="TIGR00042">
    <property type="entry name" value="RdgB/HAM1 family non-canonical purine NTP pyrophosphatase"/>
    <property type="match status" value="1"/>
</dbReference>
<reference evidence="12 13" key="1">
    <citation type="submission" date="2020-04" db="EMBL/GenBank/DDBJ databases">
        <authorList>
            <person name="Basu S."/>
            <person name="Maruthanayagam V."/>
            <person name="Chakraborty S."/>
            <person name="Pramanik A."/>
            <person name="Mukherjee J."/>
            <person name="Brink B."/>
        </authorList>
    </citation>
    <scope>NUCLEOTIDE SEQUENCE [LARGE SCALE GENOMIC DNA]</scope>
    <source>
        <strain evidence="12 13">AP17</strain>
    </source>
</reference>
<comment type="catalytic activity">
    <reaction evidence="8 10">
        <text>dITP + H2O = dIMP + diphosphate + H(+)</text>
        <dbReference type="Rhea" id="RHEA:28342"/>
        <dbReference type="ChEBI" id="CHEBI:15377"/>
        <dbReference type="ChEBI" id="CHEBI:15378"/>
        <dbReference type="ChEBI" id="CHEBI:33019"/>
        <dbReference type="ChEBI" id="CHEBI:61194"/>
        <dbReference type="ChEBI" id="CHEBI:61382"/>
        <dbReference type="EC" id="3.6.1.66"/>
    </reaction>
</comment>
<feature type="binding site" evidence="10">
    <location>
        <begin position="183"/>
        <end position="184"/>
    </location>
    <ligand>
        <name>substrate</name>
    </ligand>
</feature>
<feature type="active site" description="Proton acceptor" evidence="10">
    <location>
        <position position="76"/>
    </location>
</feature>
<dbReference type="CDD" id="cd00515">
    <property type="entry name" value="HAM1"/>
    <property type="match status" value="1"/>
</dbReference>
<dbReference type="EMBL" id="CP051167">
    <property type="protein sequence ID" value="QIZ70076.1"/>
    <property type="molecule type" value="Genomic_DNA"/>
</dbReference>
<evidence type="ECO:0000256" key="5">
    <source>
        <dbReference type="ARBA" id="ARBA00022801"/>
    </source>
</evidence>
<dbReference type="PANTHER" id="PTHR11067:SF9">
    <property type="entry name" value="INOSINE TRIPHOSPHATE PYROPHOSPHATASE"/>
    <property type="match status" value="1"/>
</dbReference>
<dbReference type="Proteomes" id="UP000500857">
    <property type="component" value="Chromosome"/>
</dbReference>
<accession>A0A6H1TV37</accession>
<dbReference type="SUPFAM" id="SSF52972">
    <property type="entry name" value="ITPase-like"/>
    <property type="match status" value="1"/>
</dbReference>
<feature type="binding site" evidence="10">
    <location>
        <position position="77"/>
    </location>
    <ligand>
        <name>substrate</name>
    </ligand>
</feature>
<evidence type="ECO:0000313" key="12">
    <source>
        <dbReference type="EMBL" id="QIZ70076.1"/>
    </source>
</evidence>
<keyword evidence="4 10" id="KW-0547">Nucleotide-binding</keyword>
<dbReference type="HAMAP" id="MF_01405">
    <property type="entry name" value="Non_canon_purine_NTPase"/>
    <property type="match status" value="1"/>
</dbReference>
<dbReference type="GO" id="GO:0036220">
    <property type="term" value="F:ITP diphosphatase activity"/>
    <property type="evidence" value="ECO:0007669"/>
    <property type="project" value="UniProtKB-UniRule"/>
</dbReference>
<feature type="binding site" evidence="10">
    <location>
        <begin position="155"/>
        <end position="158"/>
    </location>
    <ligand>
        <name>substrate</name>
    </ligand>
</feature>
<dbReference type="FunFam" id="3.90.950.10:FF:000001">
    <property type="entry name" value="dITP/XTP pyrophosphatase"/>
    <property type="match status" value="1"/>
</dbReference>
<dbReference type="GO" id="GO:0046872">
    <property type="term" value="F:metal ion binding"/>
    <property type="evidence" value="ECO:0007669"/>
    <property type="project" value="UniProtKB-KW"/>
</dbReference>
<comment type="catalytic activity">
    <reaction evidence="9 10">
        <text>XTP + H2O = XMP + diphosphate + H(+)</text>
        <dbReference type="Rhea" id="RHEA:28610"/>
        <dbReference type="ChEBI" id="CHEBI:15377"/>
        <dbReference type="ChEBI" id="CHEBI:15378"/>
        <dbReference type="ChEBI" id="CHEBI:33019"/>
        <dbReference type="ChEBI" id="CHEBI:57464"/>
        <dbReference type="ChEBI" id="CHEBI:61314"/>
        <dbReference type="EC" id="3.6.1.66"/>
    </reaction>
</comment>
<name>A0A6H1TV37_9CYAN</name>
<dbReference type="GO" id="GO:0009146">
    <property type="term" value="P:purine nucleoside triphosphate catabolic process"/>
    <property type="evidence" value="ECO:0007669"/>
    <property type="project" value="UniProtKB-UniRule"/>
</dbReference>
<keyword evidence="13" id="KW-1185">Reference proteome</keyword>
<dbReference type="Gene3D" id="3.90.950.10">
    <property type="match status" value="1"/>
</dbReference>
<evidence type="ECO:0000313" key="13">
    <source>
        <dbReference type="Proteomes" id="UP000500857"/>
    </source>
</evidence>
<evidence type="ECO:0000256" key="3">
    <source>
        <dbReference type="ARBA" id="ARBA00022723"/>
    </source>
</evidence>
<feature type="binding site" evidence="10">
    <location>
        <position position="47"/>
    </location>
    <ligand>
        <name>Mg(2+)</name>
        <dbReference type="ChEBI" id="CHEBI:18420"/>
    </ligand>
</feature>
<dbReference type="InterPro" id="IPR029001">
    <property type="entry name" value="ITPase-like_fam"/>
</dbReference>
<dbReference type="GO" id="GO:0000166">
    <property type="term" value="F:nucleotide binding"/>
    <property type="evidence" value="ECO:0007669"/>
    <property type="project" value="UniProtKB-KW"/>
</dbReference>
<keyword evidence="7 10" id="KW-0546">Nucleotide metabolism</keyword>
<gene>
    <name evidence="12" type="primary">rdgB</name>
    <name evidence="12" type="ORF">HCG48_05425</name>
</gene>
<dbReference type="GO" id="GO:0009117">
    <property type="term" value="P:nucleotide metabolic process"/>
    <property type="evidence" value="ECO:0007669"/>
    <property type="project" value="UniProtKB-KW"/>
</dbReference>
<evidence type="ECO:0000256" key="6">
    <source>
        <dbReference type="ARBA" id="ARBA00022842"/>
    </source>
</evidence>
<dbReference type="RefSeq" id="WP_168568233.1">
    <property type="nucleotide sequence ID" value="NZ_CP051167.1"/>
</dbReference>